<comment type="caution">
    <text evidence="2">The sequence shown here is derived from an EMBL/GenBank/DDBJ whole genome shotgun (WGS) entry which is preliminary data.</text>
</comment>
<keyword evidence="1" id="KW-0732">Signal</keyword>
<evidence type="ECO:0000313" key="3">
    <source>
        <dbReference type="Proteomes" id="UP000576082"/>
    </source>
</evidence>
<dbReference type="EMBL" id="JABANE010000035">
    <property type="protein sequence ID" value="NME69119.1"/>
    <property type="molecule type" value="Genomic_DNA"/>
</dbReference>
<gene>
    <name evidence="2" type="ORF">HHU12_14180</name>
</gene>
<dbReference type="InterPro" id="IPR026444">
    <property type="entry name" value="Secre_tail"/>
</dbReference>
<reference evidence="2 3" key="1">
    <citation type="submission" date="2020-04" db="EMBL/GenBank/DDBJ databases">
        <title>Flammeovirga sp. SR4, a novel species isolated from seawater.</title>
        <authorList>
            <person name="Wang X."/>
        </authorList>
    </citation>
    <scope>NUCLEOTIDE SEQUENCE [LARGE SCALE GENOMIC DNA]</scope>
    <source>
        <strain evidence="2 3">ATCC 23126</strain>
    </source>
</reference>
<dbReference type="NCBIfam" id="TIGR04183">
    <property type="entry name" value="Por_Secre_tail"/>
    <property type="match status" value="1"/>
</dbReference>
<name>A0A7X9X9X8_9BACT</name>
<feature type="chain" id="PRO_5031096385" evidence="1">
    <location>
        <begin position="29"/>
        <end position="4437"/>
    </location>
</feature>
<keyword evidence="3" id="KW-1185">Reference proteome</keyword>
<evidence type="ECO:0000313" key="2">
    <source>
        <dbReference type="EMBL" id="NME69119.1"/>
    </source>
</evidence>
<proteinExistence type="predicted"/>
<protein>
    <submittedName>
        <fullName evidence="2">T9SS type A sorting domain-containing protein</fullName>
    </submittedName>
</protein>
<accession>A0A7X9X9X8</accession>
<organism evidence="2 3">
    <name type="scientific">Flammeovirga aprica JL-4</name>
    <dbReference type="NCBI Taxonomy" id="694437"/>
    <lineage>
        <taxon>Bacteria</taxon>
        <taxon>Pseudomonadati</taxon>
        <taxon>Bacteroidota</taxon>
        <taxon>Cytophagia</taxon>
        <taxon>Cytophagales</taxon>
        <taxon>Flammeovirgaceae</taxon>
        <taxon>Flammeovirga</taxon>
    </lineage>
</organism>
<sequence length="4437" mass="477956">MKILHTSHFQKQLFLLLFLMGFSFYANAQTIYYSKADGNFSSLSTWAENSDGTGLEPTSINGNHFVILDTYTVTVTTSDIEIHSLEIAGTLEMSASSVLKISNDYYYYQTGDVVYDPSSEIIFNNSSSISVLEARNTNGSEKRLDFSNLTFDKGGNKVIINDSPLNIDGNFDINNTEFESKSYIYLSGNIDIDASSKYSTEAGNDLILDGSGDQSISVPAVTNLSASGSTVAQFSDVRFTVGGNYTISKGFYSTGTLDVYKEQGAKLEFENGDYSLRSIRVRSDVTDLGQAIKFNGGNVYLNNSSSIEHYDSNDPSAVGTIDIGTVNIFAENAGLSFGDSNSDGDNVTFTGNLTMSNGYSLTLRTNTVLNSNGGTLTINDDSRVYVRGTVTPSFGTYTISDASTFYYESTSDVTLLPIQYGNLRLYNASNKTAADDITVKGDLGVYDEANLVVSADKTVTIHENIENRSEDDAGESGTIDASAATITMVMNDVNRSISLAKDLAGGGDNIYVISKFNIEVGTALTSTRSLTISNKLDIDELTITNTSGSLSTLLIVDVRDGSTEILDISTSLTQGDFTHLRTRSATAPFLTTPTTVDIDQSNAFMEFIGTDQTIPAITYGNLELNGNGNKTLAGNVIINGRIERTGGTNFLLAGTNTMTIYGDWIYNNSAVDQHDGIDESTVIFAGTNDQVINDAAFGNLTFNTTGNVTLARPITVYGDMTLSGGTDEANLLNLTANENIDLFGNWSENATSKFSQTKGRVRFSSTSTTVNQTVTQNTGSEFNDITLNNDPSITTVFNTHVTIAGDLRMESERGDLEVNEDLILKGHFYNLGTGNDFTQAENKTLTFAGSSLQYLRVDDPLKSTFGELVAFTGEGMKQFQGVSDFTFNKGISITGTTVDGSNKIIHIKGDWLNNDGLFESTGTVNFNGEKAQTVQSTSFYRFSIQNNLTQVNLTGNISIYQLLQDAGTRLNTNGNTIICASTWTGNGTFVHGDGTVTFTGQSSTITESDPFYNLSSTLIEDETLTFNNDLVVENDFTVSLDSRVNIGNHDLTIGGDLLSDGDIYNVTTLTFNGDNATRTYQIKNGLDRGDEGTTADNNNTDIVIAPTVNATYNLMSNIRMTGSTGDLTVNSGKLDLNGFSLEQTNNNKQVIVKGNAELIVSAGSTLQLTGSDSQAALLGEALSTISFAGDDNNYALIEGYADNSYMVLINGLLSAKNYKITDLRSYGLQFGSSSSLAATPNNLTNGIFVNGLNNATASITIASGATLGTTTIENVTFGQGPANAVVNNSSDIGTITFFNAKGSNKLIEDDTPNLIEWDFDAFFTWEGGTSTDWHLAANWKETSVPTKTNNVLIPSSLTNYPVVDGATAVAKRIEILDGGSLTVEDRLEAYDGIFINTGGSVIGGTVNTDSIVVFGDWINEGTFTANSSPLRFTQEDGVSAQLISFIPGTDDYESILIDGKEHTILQSDNTLNVKDIEIKSGIYDVSDTDIKLSGTWNKTGGTFEYRTSKLYSEGATIQGGDFYDLIVEANQSVTIGGNITVHNDIDIEDATSSFNADGKLIYIKGDFNNQALPANFSYDGGTIIFNGARQDISGEITFGNVILQGTSRKDFQSDASVTVEGDITILDGISVTLIDGSTLSGTGVFTMTGGAINIRGLENYPKDFAQYQITGGTFDYDGVVQNIGNFQYYNLHVDNGPKTLQGETNVSNQIRIFANDDDTQETKLDVNGQILNLGGSFSIDDTRSSMTNALIDWNSGTLRHYGGNWTMPNELTAYHHLILDGTGTKSTTVSITIGGDLEIKDGVTFNQGNSDNFYSVTGTAGGEIKLGENSRYNCYLSSSQYLFARDFGTYNLSKTSNTYIYSTISNASLLSDGSISYGNLSLRADGIVLLLSDLHVKGNFDERLTGFIADLNDAANDIYIGGNTYFTNYTPTSTVHLNGNDAEVTQSIDANSTSIIFNNIEFSGASPKNLTSDDYIINGDVTLRSDANVYLTRELRFKGAQWTAENGATFNSTNYLYVDATSDDQNLNFGDNHTIRRLVLSESATKTIACNLNIDNELSTTGGQVDFGSNSHNIAASIISLNASDITTDANFNFDGSTQQIPNNFSVKNLTLSNGGNKIISGNLTAYDITATDNAGLIPQGNPSTITVKGNWNFEFGRYSTKQAKVVFDGAGSDTEYTIFQNGSTRMFEVQFTGNNNNTYKLTDDLYTYTSVNIDENTTVDVNGHLLYIGARTDFEEYPSLTTDVEDLTINGELLISKGGRVQLNARDGDGTLAERPTVTVSNTGHLSVVGEEGLLSKLSAVDRGSDNHRLVVTVDGKISARFYEFRDLDHGGIEVKATAEVDDTNNFSEGVFAGMSRNNDLGTVDMIDRVYLYIEADVTNDIENVTFDYSGNPASATRLYNVRRQTASTAITFGGSTGVAGSIQGETYELDGGNLINWPAVNDRNWLGTKSTDWFDGDNWDGGIAPLSTTDNVIIASKTSATTFYPVISGSVKAVCGNLTIQGGRLTLDSDLGGTDITLEVGGDLQLESGLISFNDNELITVGENHSVANDGSFNAGNGTLRITKSSGTVVIDQNNSSFNNLEISNGATVSLQSTLKVEGDFVITNTGGITLPSNHNVTFNGDVLLDKTASFDTQSDGWIYLQGTSTQNLKNASFKRARFQGTEYIVEDSLIITSRAYLDKGTLKQKNEMSSYVFYNRVDIENDAFFFELYDGGGTHYLRDANWYAYGTTSNLTNPSNNGSSNFIFQEIEGNINIQGDKAFFDSVTLITNAMTLYADLDLFTLDASNANVITRDKQITGDYKGEFILGAGHTLDLEGADNFPKGFGNYTFDADSRTIYDGGMNQSIHTKEEVKDDADVLQYKLPIFYGHLFLEREGSVKTISTEGELIVKGNLRINQATFDTNNENVKISQNFQHNYQNSTLIYGTSKFTFDGDADQTITLSKTRENKFYDINVNKPSSTTLTISGSDVTIEGDLVVQKGNFSLGSNTATLNKNLLVNEGSLAETGSYYMKASGTGAIIKTNNSKFRGLRINGKNTTIYSLEDNITISDGYDLELEQGTLNTANATINIGNNGQFNVGSKGKYTFGDSGKLIMGNNSTLNVIGSIDVVGTTSTPAIIESSQTGYNYSFNVEGTISARYYNISGMSTNGIFIKNTATVDATNNFSDGTLTNYREGGVALKIENNQEFDAEFDGGGNYTGGAIENVNFIQSSLRGTANVAKESSTTGRVDFYNANGQLSGSNFERDPNNLINWYGPDVYTWTGAENNDWFNAVNWSSTNGGIPTSNDDVVIEPTTNQPVIDDTNIAYANNFTLKTASLLVLTSTDSDNDLEIHGNVELDGQLRMESENNGISFKGNWIVNPTGTFKHGGGQLTANGSGAQQIDNAGLDFGNLTIGGSSVSTLNLNGEEDVMGNFTIESGASLDLNASLKTLSIGGNVSVQGSIVTNSNTLKLVGDDDTDDAADVFTINIPSATNVLELLTIDTKDPLDEYQLSSNIYVSTSLDLLEGKLTGNGNTIYFQGDPTNKIEVSAGTFDLSGSTLVMNDGTLFELNGGSLLMTNRAKVTSANTSSSYSFSLLGGNFTGDTFTFEYMDEEGIVFNGVTLNTVSKPIDENKNPSDADTDFDVLLPFGIFQNGQANGRLINFIAFNYTGTAPSAGAALLENKFYSLFLNGPSGTNVRNSSSNTVYFSDTKGGIPGDAFEDEVVSNSIVWESTKDVYTWVGDESDSWTDPKNWDLNGLGEPAVYPGEIDDHGTLATVIIPIPSAGNSAPILLNTKEVTIFSLRVDPKAGMVIKSDTDPSGLDRSLDSNYEMIIKNDFSILASPVGKGFVDFVKSLVRVEGRIRNDGLFFPESSIMVLKPSSGDDIDLAAGENYNDLYIDGSNNPTINLTGNVNVLGLFSMDNGTLNVGGNTFTVKGDFDLAAGVVLNYEDDFTLVLDSADQTLKLNNHNLRSLTLKGTGTKTISGNLIVEGDFTIEGNGTTIDFGSSNLDLKGNWVNQFGNGNVSTTGTVTFSGTSIQTLSGFTGEETFANLIINNTVGVDSELDITITTGLTLTNGILKAPHVILEAGVGGSTGISSSATSYVYGKMTAKSIAPAFLSTEWYQFPVGSQSTWARAAINTVLVGATHDYTVEYTTEDRGENLLIADGGDGTAMEVSQFIWNITNGSSDADGISIRLYLEDLSPFTLAAESLRKLIHYYDKGDGIQWYEEETDNVFVTDGGSNYVEAKNIQKFSDFGASLEEYVDPADELPVELTYFDGSIDTEGNVLLEWETASEENASHFDIERSFNGKAYEKVGSIEAGGNSNVSIQYSFEDKIDNKLAFYRLKQVDFDGQYEYFGPVTLVNDNGEVNTEIELFAFPNPLEGDDAVVTISGLVANESFEGQITTLTGQSVYTVESEADANGISNLDLSISTWKTGVYILKIKSRSGKTVHLKLMK</sequence>
<feature type="signal peptide" evidence="1">
    <location>
        <begin position="1"/>
        <end position="28"/>
    </location>
</feature>
<dbReference type="Proteomes" id="UP000576082">
    <property type="component" value="Unassembled WGS sequence"/>
</dbReference>
<evidence type="ECO:0000256" key="1">
    <source>
        <dbReference type="SAM" id="SignalP"/>
    </source>
</evidence>